<name>A0AAP0G623_9ASPA</name>
<keyword evidence="3" id="KW-1185">Reference proteome</keyword>
<proteinExistence type="predicted"/>
<accession>A0AAP0G623</accession>
<gene>
    <name evidence="2" type="ORF">KSP39_PZI011379</name>
</gene>
<protein>
    <submittedName>
        <fullName evidence="2">Uncharacterized protein</fullName>
    </submittedName>
</protein>
<comment type="caution">
    <text evidence="2">The sequence shown here is derived from an EMBL/GenBank/DDBJ whole genome shotgun (WGS) entry which is preliminary data.</text>
</comment>
<dbReference type="Proteomes" id="UP001418222">
    <property type="component" value="Unassembled WGS sequence"/>
</dbReference>
<reference evidence="2 3" key="1">
    <citation type="journal article" date="2022" name="Nat. Plants">
        <title>Genomes of leafy and leafless Platanthera orchids illuminate the evolution of mycoheterotrophy.</title>
        <authorList>
            <person name="Li M.H."/>
            <person name="Liu K.W."/>
            <person name="Li Z."/>
            <person name="Lu H.C."/>
            <person name="Ye Q.L."/>
            <person name="Zhang D."/>
            <person name="Wang J.Y."/>
            <person name="Li Y.F."/>
            <person name="Zhong Z.M."/>
            <person name="Liu X."/>
            <person name="Yu X."/>
            <person name="Liu D.K."/>
            <person name="Tu X.D."/>
            <person name="Liu B."/>
            <person name="Hao Y."/>
            <person name="Liao X.Y."/>
            <person name="Jiang Y.T."/>
            <person name="Sun W.H."/>
            <person name="Chen J."/>
            <person name="Chen Y.Q."/>
            <person name="Ai Y."/>
            <person name="Zhai J.W."/>
            <person name="Wu S.S."/>
            <person name="Zhou Z."/>
            <person name="Hsiao Y.Y."/>
            <person name="Wu W.L."/>
            <person name="Chen Y.Y."/>
            <person name="Lin Y.F."/>
            <person name="Hsu J.L."/>
            <person name="Li C.Y."/>
            <person name="Wang Z.W."/>
            <person name="Zhao X."/>
            <person name="Zhong W.Y."/>
            <person name="Ma X.K."/>
            <person name="Ma L."/>
            <person name="Huang J."/>
            <person name="Chen G.Z."/>
            <person name="Huang M.Z."/>
            <person name="Huang L."/>
            <person name="Peng D.H."/>
            <person name="Luo Y.B."/>
            <person name="Zou S.Q."/>
            <person name="Chen S.P."/>
            <person name="Lan S."/>
            <person name="Tsai W.C."/>
            <person name="Van de Peer Y."/>
            <person name="Liu Z.J."/>
        </authorList>
    </citation>
    <scope>NUCLEOTIDE SEQUENCE [LARGE SCALE GENOMIC DNA]</scope>
    <source>
        <strain evidence="2">Lor287</strain>
    </source>
</reference>
<dbReference type="EMBL" id="JBBWWQ010000009">
    <property type="protein sequence ID" value="KAK8939026.1"/>
    <property type="molecule type" value="Genomic_DNA"/>
</dbReference>
<evidence type="ECO:0000256" key="1">
    <source>
        <dbReference type="SAM" id="MobiDB-lite"/>
    </source>
</evidence>
<dbReference type="AlphaFoldDB" id="A0AAP0G623"/>
<sequence length="123" mass="13174">MIQRLWRVDLLRRGPILGGCFFSGDSDDPRRRKIDRSSDLVHDSGIDSISGVGEGRSTTAAGAGFFLRRLRRSSGGGDSGGEREHKDAVPSSLRGQRLSWPAGGSALGEFSSLFCCSCFPILG</sequence>
<organism evidence="2 3">
    <name type="scientific">Platanthera zijinensis</name>
    <dbReference type="NCBI Taxonomy" id="2320716"/>
    <lineage>
        <taxon>Eukaryota</taxon>
        <taxon>Viridiplantae</taxon>
        <taxon>Streptophyta</taxon>
        <taxon>Embryophyta</taxon>
        <taxon>Tracheophyta</taxon>
        <taxon>Spermatophyta</taxon>
        <taxon>Magnoliopsida</taxon>
        <taxon>Liliopsida</taxon>
        <taxon>Asparagales</taxon>
        <taxon>Orchidaceae</taxon>
        <taxon>Orchidoideae</taxon>
        <taxon>Orchideae</taxon>
        <taxon>Orchidinae</taxon>
        <taxon>Platanthera</taxon>
    </lineage>
</organism>
<evidence type="ECO:0000313" key="3">
    <source>
        <dbReference type="Proteomes" id="UP001418222"/>
    </source>
</evidence>
<evidence type="ECO:0000313" key="2">
    <source>
        <dbReference type="EMBL" id="KAK8939026.1"/>
    </source>
</evidence>
<feature type="region of interest" description="Disordered" evidence="1">
    <location>
        <begin position="71"/>
        <end position="96"/>
    </location>
</feature>